<comment type="caution">
    <text evidence="9">The sequence shown here is derived from an EMBL/GenBank/DDBJ whole genome shotgun (WGS) entry which is preliminary data.</text>
</comment>
<evidence type="ECO:0000256" key="2">
    <source>
        <dbReference type="ARBA" id="ARBA00022475"/>
    </source>
</evidence>
<evidence type="ECO:0000256" key="5">
    <source>
        <dbReference type="ARBA" id="ARBA00022984"/>
    </source>
</evidence>
<evidence type="ECO:0000313" key="16">
    <source>
        <dbReference type="Proteomes" id="UP000539064"/>
    </source>
</evidence>
<protein>
    <submittedName>
        <fullName evidence="10">Oligosaccharide flippase family protein</fullName>
    </submittedName>
</protein>
<feature type="transmembrane region" description="Helical" evidence="8">
    <location>
        <begin position="140"/>
        <end position="160"/>
    </location>
</feature>
<reference evidence="15 16" key="2">
    <citation type="submission" date="2020-03" db="EMBL/GenBank/DDBJ databases">
        <title>Soil Listeria distribution.</title>
        <authorList>
            <person name="Liao J."/>
            <person name="Wiedmann M."/>
        </authorList>
    </citation>
    <scope>NUCLEOTIDE SEQUENCE [LARGE SCALE GENOMIC DNA]</scope>
    <source>
        <strain evidence="13 15">FSL L7-0245</strain>
        <strain evidence="12 16">FSL L7-0978</strain>
        <strain evidence="11 17">FSL L7-1387</strain>
        <strain evidence="10 18">FSL L7-1816</strain>
    </source>
</reference>
<dbReference type="STRING" id="1552123.EP57_04785"/>
<dbReference type="Proteomes" id="UP000519573">
    <property type="component" value="Unassembled WGS sequence"/>
</dbReference>
<dbReference type="GO" id="GO:0005886">
    <property type="term" value="C:plasma membrane"/>
    <property type="evidence" value="ECO:0007669"/>
    <property type="project" value="UniProtKB-SubCell"/>
</dbReference>
<evidence type="ECO:0000256" key="6">
    <source>
        <dbReference type="ARBA" id="ARBA00022989"/>
    </source>
</evidence>
<dbReference type="EMBL" id="JAAROV010000002">
    <property type="protein sequence ID" value="MBC1316705.1"/>
    <property type="molecule type" value="Genomic_DNA"/>
</dbReference>
<dbReference type="InterPro" id="IPR052556">
    <property type="entry name" value="PolySynth_Transporter"/>
</dbReference>
<dbReference type="OrthoDB" id="9794407at2"/>
<evidence type="ECO:0000313" key="13">
    <source>
        <dbReference type="EMBL" id="MBC2167107.1"/>
    </source>
</evidence>
<dbReference type="RefSeq" id="WP_036084653.1">
    <property type="nucleotide sequence ID" value="NZ_CBCSHQ010000001.1"/>
</dbReference>
<evidence type="ECO:0000256" key="7">
    <source>
        <dbReference type="ARBA" id="ARBA00023136"/>
    </source>
</evidence>
<proteinExistence type="predicted"/>
<gene>
    <name evidence="9" type="ORF">EP57_04785</name>
    <name evidence="10" type="ORF">HB811_07970</name>
    <name evidence="11" type="ORF">HB902_05365</name>
    <name evidence="12" type="ORF">HCA52_09235</name>
    <name evidence="13" type="ORF">HCB26_11060</name>
</gene>
<evidence type="ECO:0000256" key="4">
    <source>
        <dbReference type="ARBA" id="ARBA00022960"/>
    </source>
</evidence>
<name>A0A099WCM6_9LIST</name>
<evidence type="ECO:0000256" key="8">
    <source>
        <dbReference type="SAM" id="Phobius"/>
    </source>
</evidence>
<comment type="subcellular location">
    <subcellularLocation>
        <location evidence="1">Cell membrane</location>
        <topology evidence="1">Multi-pass membrane protein</topology>
    </subcellularLocation>
</comment>
<dbReference type="PANTHER" id="PTHR43424:SF1">
    <property type="entry name" value="LOCUS PUTATIVE PROTEIN 1-RELATED"/>
    <property type="match status" value="1"/>
</dbReference>
<feature type="transmembrane region" description="Helical" evidence="8">
    <location>
        <begin position="351"/>
        <end position="370"/>
    </location>
</feature>
<dbReference type="Proteomes" id="UP000029844">
    <property type="component" value="Unassembled WGS sequence"/>
</dbReference>
<feature type="transmembrane region" description="Helical" evidence="8">
    <location>
        <begin position="376"/>
        <end position="398"/>
    </location>
</feature>
<dbReference type="EMBL" id="JAARYH010000004">
    <property type="protein sequence ID" value="MBC2167107.1"/>
    <property type="molecule type" value="Genomic_DNA"/>
</dbReference>
<organism evidence="9 14">
    <name type="scientific">Listeria booriae</name>
    <dbReference type="NCBI Taxonomy" id="1552123"/>
    <lineage>
        <taxon>Bacteria</taxon>
        <taxon>Bacillati</taxon>
        <taxon>Bacillota</taxon>
        <taxon>Bacilli</taxon>
        <taxon>Bacillales</taxon>
        <taxon>Listeriaceae</taxon>
        <taxon>Listeria</taxon>
    </lineage>
</organism>
<feature type="transmembrane region" description="Helical" evidence="8">
    <location>
        <begin position="166"/>
        <end position="186"/>
    </location>
</feature>
<dbReference type="Proteomes" id="UP000539064">
    <property type="component" value="Unassembled WGS sequence"/>
</dbReference>
<evidence type="ECO:0000313" key="12">
    <source>
        <dbReference type="EMBL" id="MBC1793596.1"/>
    </source>
</evidence>
<feature type="transmembrane region" description="Helical" evidence="8">
    <location>
        <begin position="319"/>
        <end position="339"/>
    </location>
</feature>
<evidence type="ECO:0000313" key="9">
    <source>
        <dbReference type="EMBL" id="KGL42777.1"/>
    </source>
</evidence>
<keyword evidence="6 8" id="KW-1133">Transmembrane helix</keyword>
<dbReference type="GeneID" id="58716720"/>
<keyword evidence="3 8" id="KW-0812">Transmembrane</keyword>
<dbReference type="InterPro" id="IPR004268">
    <property type="entry name" value="MurJ"/>
</dbReference>
<evidence type="ECO:0000313" key="15">
    <source>
        <dbReference type="Proteomes" id="UP000519573"/>
    </source>
</evidence>
<feature type="transmembrane region" description="Helical" evidence="8">
    <location>
        <begin position="45"/>
        <end position="70"/>
    </location>
</feature>
<dbReference type="AlphaFoldDB" id="A0A099WCM6"/>
<evidence type="ECO:0000256" key="3">
    <source>
        <dbReference type="ARBA" id="ARBA00022692"/>
    </source>
</evidence>
<evidence type="ECO:0000313" key="17">
    <source>
        <dbReference type="Proteomes" id="UP000541955"/>
    </source>
</evidence>
<dbReference type="GO" id="GO:0009252">
    <property type="term" value="P:peptidoglycan biosynthetic process"/>
    <property type="evidence" value="ECO:0007669"/>
    <property type="project" value="UniProtKB-KW"/>
</dbReference>
<dbReference type="Pfam" id="PF03023">
    <property type="entry name" value="MurJ"/>
    <property type="match status" value="1"/>
</dbReference>
<sequence length="427" mass="48577">MHAIKKILTSSYGMTLFKKGIVILTGLLSVVFLTRYLGPTLKGEYAYYMNMVNIGVSVLNMGISLVYVNYKRQEQRPRQFQATFIALSIFQYLFYIGIAVGMYFLHQPADYVTIMVLIALNVLSIQLTQINLVENIKKHTIIAITTAVSNCALTAVVYFIAPQYVFIALLVYAAKNIVPIIMTLLASKPAKTPLISRKQKRIKVWKWPKIARQGILPMVVTCLIALNYRMDILFLGWLHVAASDIGLYSTGVQLAEYAWMLPDVFKEVMLNKNAKRDAIDSLTFSIRMAMTLVLLFILFMAVFGQYIIIFLFGAEFAGAYFTTLLMFLAVPFIIYSKIIGTLFSAQGKWGFYLWTLIISVVLNAGLNFLLIPTMGIVGSAFASILSYAVCGLMCVLWLKRRYHIRFRDLFIIKKEDYHMIRSFIKKR</sequence>
<dbReference type="eggNOG" id="COG2244">
    <property type="taxonomic scope" value="Bacteria"/>
</dbReference>
<reference evidence="9 14" key="1">
    <citation type="submission" date="2014-05" db="EMBL/GenBank/DDBJ databases">
        <title>Novel Listeriaceae from food processing environments.</title>
        <authorList>
            <person name="den Bakker H.C."/>
        </authorList>
    </citation>
    <scope>NUCLEOTIDE SEQUENCE [LARGE SCALE GENOMIC DNA]</scope>
    <source>
        <strain evidence="9 14">FSL A5-0281</strain>
    </source>
</reference>
<evidence type="ECO:0000313" key="18">
    <source>
        <dbReference type="Proteomes" id="UP000543379"/>
    </source>
</evidence>
<feature type="transmembrane region" description="Helical" evidence="8">
    <location>
        <begin position="21"/>
        <end position="39"/>
    </location>
</feature>
<feature type="transmembrane region" description="Helical" evidence="8">
    <location>
        <begin position="82"/>
        <end position="105"/>
    </location>
</feature>
<evidence type="ECO:0000313" key="10">
    <source>
        <dbReference type="EMBL" id="MBC1316705.1"/>
    </source>
</evidence>
<accession>A0A099WCM6</accession>
<evidence type="ECO:0000256" key="1">
    <source>
        <dbReference type="ARBA" id="ARBA00004651"/>
    </source>
</evidence>
<feature type="transmembrane region" description="Helical" evidence="8">
    <location>
        <begin position="292"/>
        <end position="313"/>
    </location>
</feature>
<dbReference type="EMBL" id="JAARRW010000002">
    <property type="protein sequence ID" value="MBC1561489.1"/>
    <property type="molecule type" value="Genomic_DNA"/>
</dbReference>
<evidence type="ECO:0000313" key="11">
    <source>
        <dbReference type="EMBL" id="MBC1561489.1"/>
    </source>
</evidence>
<keyword evidence="2" id="KW-1003">Cell membrane</keyword>
<keyword evidence="14" id="KW-1185">Reference proteome</keyword>
<evidence type="ECO:0000313" key="14">
    <source>
        <dbReference type="Proteomes" id="UP000029844"/>
    </source>
</evidence>
<keyword evidence="5" id="KW-0573">Peptidoglycan synthesis</keyword>
<dbReference type="PANTHER" id="PTHR43424">
    <property type="entry name" value="LOCUS PUTATIVE PROTEIN 1-RELATED"/>
    <property type="match status" value="1"/>
</dbReference>
<keyword evidence="4" id="KW-0133">Cell shape</keyword>
<keyword evidence="7 8" id="KW-0472">Membrane</keyword>
<dbReference type="EMBL" id="JNFA01000011">
    <property type="protein sequence ID" value="KGL42777.1"/>
    <property type="molecule type" value="Genomic_DNA"/>
</dbReference>
<feature type="transmembrane region" description="Helical" evidence="8">
    <location>
        <begin position="111"/>
        <end position="128"/>
    </location>
</feature>
<dbReference type="GO" id="GO:0008360">
    <property type="term" value="P:regulation of cell shape"/>
    <property type="evidence" value="ECO:0007669"/>
    <property type="project" value="UniProtKB-KW"/>
</dbReference>
<dbReference type="Proteomes" id="UP000543379">
    <property type="component" value="Unassembled WGS sequence"/>
</dbReference>
<dbReference type="EMBL" id="JAARVG010000007">
    <property type="protein sequence ID" value="MBC1793596.1"/>
    <property type="molecule type" value="Genomic_DNA"/>
</dbReference>
<dbReference type="Proteomes" id="UP000541955">
    <property type="component" value="Unassembled WGS sequence"/>
</dbReference>